<gene>
    <name evidence="1" type="ORF">AAFP95_19760</name>
</gene>
<keyword evidence="2" id="KW-1185">Reference proteome</keyword>
<evidence type="ECO:0000313" key="2">
    <source>
        <dbReference type="Proteomes" id="UP001463665"/>
    </source>
</evidence>
<dbReference type="EMBL" id="CP154834">
    <property type="protein sequence ID" value="XAO73896.1"/>
    <property type="molecule type" value="Genomic_DNA"/>
</dbReference>
<protein>
    <recommendedName>
        <fullName evidence="3">Peptidase S9 prolyl oligopeptidase catalytic domain-containing protein</fullName>
    </recommendedName>
</protein>
<dbReference type="InterPro" id="IPR029058">
    <property type="entry name" value="AB_hydrolase_fold"/>
</dbReference>
<sequence length="82" mass="9198">MEKQVTQDTPPTFLAQAADDPISPVANSYLMEVALKTARIPVETRIFRTGGHGWGLGKPGNEVAQWPQLFKSWAERNGFWKK</sequence>
<accession>A0AAU6WMB0</accession>
<dbReference type="Gene3D" id="3.40.50.1820">
    <property type="entry name" value="alpha/beta hydrolase"/>
    <property type="match status" value="1"/>
</dbReference>
<organism evidence="1 2">
    <name type="scientific">Chryseobacterium endophyticum</name>
    <dbReference type="NCBI Taxonomy" id="1854762"/>
    <lineage>
        <taxon>Bacteria</taxon>
        <taxon>Pseudomonadati</taxon>
        <taxon>Bacteroidota</taxon>
        <taxon>Flavobacteriia</taxon>
        <taxon>Flavobacteriales</taxon>
        <taxon>Weeksellaceae</taxon>
        <taxon>Chryseobacterium group</taxon>
        <taxon>Chryseobacterium</taxon>
    </lineage>
</organism>
<name>A0AAU6WMB0_9FLAO</name>
<proteinExistence type="predicted"/>
<dbReference type="SUPFAM" id="SSF53474">
    <property type="entry name" value="alpha/beta-Hydrolases"/>
    <property type="match status" value="1"/>
</dbReference>
<reference evidence="1 2" key="1">
    <citation type="submission" date="2024-04" db="EMBL/GenBank/DDBJ databases">
        <title>Genome sequencing and assembly of rice foliar adapted Chryseobacterium endophyticum OsEnb-ALM-A6.</title>
        <authorList>
            <person name="Kumar S."/>
            <person name="Javed M."/>
            <person name="Chouhan V."/>
            <person name="Charishma K."/>
            <person name="Patel A."/>
            <person name="Kumar M."/>
            <person name="Sahu K.P."/>
            <person name="Kumar A."/>
        </authorList>
    </citation>
    <scope>NUCLEOTIDE SEQUENCE [LARGE SCALE GENOMIC DNA]</scope>
    <source>
        <strain evidence="1 2">OsEnb-ALM-A6</strain>
    </source>
</reference>
<evidence type="ECO:0008006" key="3">
    <source>
        <dbReference type="Google" id="ProtNLM"/>
    </source>
</evidence>
<evidence type="ECO:0000313" key="1">
    <source>
        <dbReference type="EMBL" id="XAO73896.1"/>
    </source>
</evidence>
<dbReference type="AlphaFoldDB" id="A0AAU6WMB0"/>
<dbReference type="RefSeq" id="WP_345766230.1">
    <property type="nucleotide sequence ID" value="NZ_CP154834.1"/>
</dbReference>
<dbReference type="Proteomes" id="UP001463665">
    <property type="component" value="Chromosome"/>
</dbReference>